<feature type="domain" description="Tim10-like" evidence="11">
    <location>
        <begin position="18"/>
        <end position="76"/>
    </location>
</feature>
<evidence type="ECO:0000256" key="4">
    <source>
        <dbReference type="ARBA" id="ARBA00022833"/>
    </source>
</evidence>
<comment type="subcellular location">
    <subcellularLocation>
        <location evidence="10">Mitochondrion inner membrane</location>
        <topology evidence="10">Peripheral membrane protein</topology>
        <orientation evidence="10">Intermembrane side</orientation>
    </subcellularLocation>
</comment>
<evidence type="ECO:0000313" key="13">
    <source>
        <dbReference type="EMBL" id="KAH9490478.1"/>
    </source>
</evidence>
<gene>
    <name evidence="13" type="primary">TIMM13</name>
    <name evidence="13" type="ORF">DERF_016678</name>
    <name evidence="12" type="ORF">HUG17_1160</name>
</gene>
<comment type="domain">
    <text evidence="10">The twin CX3C motif contains 4 conserved Cys residues that form 2 disulfide bonds in the mitochondrial intermembrane space.</text>
</comment>
<dbReference type="GO" id="GO:0005743">
    <property type="term" value="C:mitochondrial inner membrane"/>
    <property type="evidence" value="ECO:0007669"/>
    <property type="project" value="UniProtKB-SubCell"/>
</dbReference>
<dbReference type="SUPFAM" id="SSF144122">
    <property type="entry name" value="Tim10-like"/>
    <property type="match status" value="1"/>
</dbReference>
<evidence type="ECO:0000259" key="11">
    <source>
        <dbReference type="Pfam" id="PF02953"/>
    </source>
</evidence>
<keyword evidence="3" id="KW-0479">Metal-binding</keyword>
<sequence>MDSNNLTSTQKAELIDNVKEQIAVATIQELLSKITNKCFEKCINKPGTSLDSSETKCLNHCVDRFFDSYNIVSMAYGSRVQNESHQFS</sequence>
<dbReference type="Proteomes" id="UP000790347">
    <property type="component" value="Unassembled WGS sequence"/>
</dbReference>
<comment type="subunit">
    <text evidence="10">Heterohexamer.</text>
</comment>
<dbReference type="InterPro" id="IPR035427">
    <property type="entry name" value="Tim10-like_dom_sf"/>
</dbReference>
<dbReference type="GO" id="GO:0042719">
    <property type="term" value="C:mitochondrial intermembrane space chaperone complex"/>
    <property type="evidence" value="ECO:0007669"/>
    <property type="project" value="UniProtKB-ARBA"/>
</dbReference>
<organism evidence="13 14">
    <name type="scientific">Dermatophagoides farinae</name>
    <name type="common">American house dust mite</name>
    <dbReference type="NCBI Taxonomy" id="6954"/>
    <lineage>
        <taxon>Eukaryota</taxon>
        <taxon>Metazoa</taxon>
        <taxon>Ecdysozoa</taxon>
        <taxon>Arthropoda</taxon>
        <taxon>Chelicerata</taxon>
        <taxon>Arachnida</taxon>
        <taxon>Acari</taxon>
        <taxon>Acariformes</taxon>
        <taxon>Sarcoptiformes</taxon>
        <taxon>Astigmata</taxon>
        <taxon>Psoroptidia</taxon>
        <taxon>Analgoidea</taxon>
        <taxon>Pyroglyphidae</taxon>
        <taxon>Dermatophagoidinae</taxon>
        <taxon>Dermatophagoides</taxon>
    </lineage>
</organism>
<reference evidence="13" key="4">
    <citation type="journal article" date="2022" name="Res Sq">
        <title>Comparative Genomics Reveals Insights into the Divergent Evolution of Astigmatic Mites and Household Pest Adaptations.</title>
        <authorList>
            <person name="Xiong Q."/>
            <person name="Wan A.T.-Y."/>
            <person name="Liu X.-Y."/>
            <person name="Fung C.S.-H."/>
            <person name="Xiao X."/>
            <person name="Malainual N."/>
            <person name="Hou J."/>
            <person name="Wang L."/>
            <person name="Wang M."/>
            <person name="Yang K."/>
            <person name="Cui Y."/>
            <person name="Leung E."/>
            <person name="Nong W."/>
            <person name="Shin S.-K."/>
            <person name="Au S."/>
            <person name="Jeong K.Y."/>
            <person name="Chew F.T."/>
            <person name="Hui J."/>
            <person name="Leung T.F."/>
            <person name="Tungtrongchitr A."/>
            <person name="Zhong N."/>
            <person name="Liu Z."/>
            <person name="Tsui S."/>
        </authorList>
    </citation>
    <scope>NUCLEOTIDE SEQUENCE</scope>
    <source>
        <strain evidence="13">Derf</strain>
        <tissue evidence="13">Whole organism</tissue>
    </source>
</reference>
<keyword evidence="14" id="KW-1185">Reference proteome</keyword>
<dbReference type="GO" id="GO:0045039">
    <property type="term" value="P:protein insertion into mitochondrial inner membrane"/>
    <property type="evidence" value="ECO:0007669"/>
    <property type="project" value="UniProtKB-ARBA"/>
</dbReference>
<keyword evidence="8 10" id="KW-1015">Disulfide bond</keyword>
<dbReference type="GO" id="GO:0046872">
    <property type="term" value="F:metal ion binding"/>
    <property type="evidence" value="ECO:0007669"/>
    <property type="project" value="UniProtKB-KW"/>
</dbReference>
<keyword evidence="10" id="KW-0999">Mitochondrion inner membrane</keyword>
<dbReference type="EMBL" id="ASGP02000010">
    <property type="protein sequence ID" value="KAH9490478.1"/>
    <property type="molecule type" value="Genomic_DNA"/>
</dbReference>
<keyword evidence="4" id="KW-0862">Zinc</keyword>
<keyword evidence="10" id="KW-0472">Membrane</keyword>
<evidence type="ECO:0000313" key="12">
    <source>
        <dbReference type="EMBL" id="KAH7645622.1"/>
    </source>
</evidence>
<dbReference type="EMBL" id="SDOV01000001">
    <property type="protein sequence ID" value="KAH7645622.1"/>
    <property type="molecule type" value="Genomic_DNA"/>
</dbReference>
<reference evidence="12" key="2">
    <citation type="submission" date="2020-06" db="EMBL/GenBank/DDBJ databases">
        <authorList>
            <person name="Ji K."/>
            <person name="Li J."/>
        </authorList>
    </citation>
    <scope>NUCLEOTIDE SEQUENCE</scope>
    <source>
        <strain evidence="12">JKM2019</strain>
        <tissue evidence="12">Whole body</tissue>
    </source>
</reference>
<comment type="caution">
    <text evidence="13">The sequence shown here is derived from an EMBL/GenBank/DDBJ whole genome shotgun (WGS) entry which is preliminary data.</text>
</comment>
<evidence type="ECO:0000256" key="10">
    <source>
        <dbReference type="RuleBase" id="RU367043"/>
    </source>
</evidence>
<dbReference type="InterPro" id="IPR004217">
    <property type="entry name" value="Tim10-like"/>
</dbReference>
<keyword evidence="9 10" id="KW-0143">Chaperone</keyword>
<comment type="function">
    <text evidence="10">Mitochondrial intermembrane chaperone that participates in the import and insertion of some multi-pass transmembrane proteins into the mitochondrial inner membrane. Also required for the transfer of beta-barrel precursors from the TOM complex to the sorting and assembly machinery (SAM complex) of the outer membrane. Acts as a chaperone-like protein that protects the hydrophobic precursors from aggregation and guide them through the mitochondrial intermembrane space.</text>
</comment>
<accession>A0A922HE36</accession>
<dbReference type="FunFam" id="1.10.287.810:FF:000001">
    <property type="entry name" value="mitochondrial import inner membrane translocase subunit TIM13"/>
    <property type="match status" value="1"/>
</dbReference>
<proteinExistence type="inferred from homology"/>
<protein>
    <recommendedName>
        <fullName evidence="10">Mitochondrial import inner membrane translocase subunit</fullName>
    </recommendedName>
</protein>
<evidence type="ECO:0000256" key="5">
    <source>
        <dbReference type="ARBA" id="ARBA00022927"/>
    </source>
</evidence>
<dbReference type="Gene3D" id="1.10.287.810">
    <property type="entry name" value="Mitochondrial import inner membrane translocase subunit tim13 like domains"/>
    <property type="match status" value="1"/>
</dbReference>
<dbReference type="Proteomes" id="UP000828236">
    <property type="component" value="Unassembled WGS sequence"/>
</dbReference>
<evidence type="ECO:0000256" key="3">
    <source>
        <dbReference type="ARBA" id="ARBA00022723"/>
    </source>
</evidence>
<dbReference type="AlphaFoldDB" id="A0A922HE36"/>
<reference evidence="13" key="1">
    <citation type="submission" date="2013-05" db="EMBL/GenBank/DDBJ databases">
        <authorList>
            <person name="Yim A.K.Y."/>
            <person name="Chan T.F."/>
            <person name="Ji K.M."/>
            <person name="Liu X.Y."/>
            <person name="Zhou J.W."/>
            <person name="Li R.Q."/>
            <person name="Yang K.Y."/>
            <person name="Li J."/>
            <person name="Li M."/>
            <person name="Law P.T.W."/>
            <person name="Wu Y.L."/>
            <person name="Cai Z.L."/>
            <person name="Qin H."/>
            <person name="Bao Y."/>
            <person name="Leung R.K.K."/>
            <person name="Ng P.K.S."/>
            <person name="Zou J."/>
            <person name="Zhong X.J."/>
            <person name="Ran P.X."/>
            <person name="Zhong N.S."/>
            <person name="Liu Z.G."/>
            <person name="Tsui S.K.W."/>
        </authorList>
    </citation>
    <scope>NUCLEOTIDE SEQUENCE</scope>
    <source>
        <strain evidence="13">Derf</strain>
        <tissue evidence="13">Whole organism</tissue>
    </source>
</reference>
<evidence type="ECO:0000256" key="1">
    <source>
        <dbReference type="ARBA" id="ARBA00006720"/>
    </source>
</evidence>
<dbReference type="GO" id="GO:0015031">
    <property type="term" value="P:protein transport"/>
    <property type="evidence" value="ECO:0007669"/>
    <property type="project" value="UniProtKB-KW"/>
</dbReference>
<keyword evidence="7 10" id="KW-0496">Mitochondrion</keyword>
<keyword evidence="5 10" id="KW-0653">Protein transport</keyword>
<evidence type="ECO:0000256" key="2">
    <source>
        <dbReference type="ARBA" id="ARBA00022448"/>
    </source>
</evidence>
<name>A0A922HE36_DERFA</name>
<reference evidence="12" key="3">
    <citation type="journal article" date="2021" name="World Allergy Organ. J.">
        <title>Chromosome-level assembly of Dermatophagoides farinae genome and transcriptome reveals two novel allergens Der f 37 and Der f 39.</title>
        <authorList>
            <person name="Chen J."/>
            <person name="Cai Z."/>
            <person name="Fan D."/>
            <person name="Hu J."/>
            <person name="Hou Y."/>
            <person name="He Y."/>
            <person name="Zhang Z."/>
            <person name="Zhao Z."/>
            <person name="Gao P."/>
            <person name="Hu W."/>
            <person name="Sun J."/>
            <person name="Li J."/>
            <person name="Ji K."/>
        </authorList>
    </citation>
    <scope>NUCLEOTIDE SEQUENCE</scope>
    <source>
        <strain evidence="12">JKM2019</strain>
    </source>
</reference>
<evidence type="ECO:0000256" key="6">
    <source>
        <dbReference type="ARBA" id="ARBA00023010"/>
    </source>
</evidence>
<evidence type="ECO:0000256" key="7">
    <source>
        <dbReference type="ARBA" id="ARBA00023128"/>
    </source>
</evidence>
<comment type="similarity">
    <text evidence="1 10">Belongs to the small Tim family.</text>
</comment>
<dbReference type="Pfam" id="PF02953">
    <property type="entry name" value="zf-Tim10_DDP"/>
    <property type="match status" value="1"/>
</dbReference>
<keyword evidence="2 10" id="KW-0813">Transport</keyword>
<evidence type="ECO:0000256" key="8">
    <source>
        <dbReference type="ARBA" id="ARBA00023157"/>
    </source>
</evidence>
<keyword evidence="6 10" id="KW-0811">Translocation</keyword>
<evidence type="ECO:0000256" key="9">
    <source>
        <dbReference type="ARBA" id="ARBA00023186"/>
    </source>
</evidence>
<evidence type="ECO:0000313" key="14">
    <source>
        <dbReference type="Proteomes" id="UP000790347"/>
    </source>
</evidence>